<dbReference type="CDD" id="cd07043">
    <property type="entry name" value="STAS_anti-anti-sigma_factors"/>
    <property type="match status" value="1"/>
</dbReference>
<dbReference type="GeneID" id="97990262"/>
<dbReference type="PANTHER" id="PTHR21064:SF6">
    <property type="entry name" value="AMINOGLYCOSIDE PHOSPHOTRANSFERASE DOMAIN-CONTAINING PROTEIN"/>
    <property type="match status" value="1"/>
</dbReference>
<dbReference type="InterPro" id="IPR036513">
    <property type="entry name" value="STAS_dom_sf"/>
</dbReference>
<dbReference type="Pfam" id="PF01740">
    <property type="entry name" value="STAS"/>
    <property type="match status" value="1"/>
</dbReference>
<dbReference type="InterPro" id="IPR050249">
    <property type="entry name" value="Pseudomonas-type_ThrB"/>
</dbReference>
<evidence type="ECO:0000259" key="4">
    <source>
        <dbReference type="PROSITE" id="PS50801"/>
    </source>
</evidence>
<feature type="domain" description="STAS" evidence="4">
    <location>
        <begin position="353"/>
        <end position="442"/>
    </location>
</feature>
<dbReference type="GO" id="GO:0043856">
    <property type="term" value="F:anti-sigma factor antagonist activity"/>
    <property type="evidence" value="ECO:0007669"/>
    <property type="project" value="InterPro"/>
</dbReference>
<dbReference type="OrthoDB" id="9794628at2"/>
<dbReference type="InterPro" id="IPR002575">
    <property type="entry name" value="Aminoglycoside_PTrfase"/>
</dbReference>
<protein>
    <recommendedName>
        <fullName evidence="3">Anti-sigma factor antagonist</fullName>
    </recommendedName>
</protein>
<sequence>MEKELQVLREELLKCYGLDINKAKCFFSTQNYAFIFPGEPHMIRVSIGSVKTREETMSEVLWVDDLKQFSETVCEPFPSLKNHIVEEFEIDGVHYRAAMFRTARGAVREITDLDAMHFIAVGDLLGRIHAAGADSAKAGISYKRKKWYEKQAPSFAYARENLPADLMERIDGIYEKVKAVPEDPRWFGMIHGDFHSNNYFVDGNNIWIFDFDECNYGYFMYDIASACITWLMNGYHMEKCRRDALNEDILPYFRTGYELHLKLPEEHWQLLELFIEYRTSIMAVSLSRIRSSGIVSDLEKARQFVIFPLMQENVLDGFDMIMRQAGAFKAGFASGETDSQQHWKESREGAEAIVYLEGRLDALTAPETEKKIMQLKENGTQRLKLDCTELVYISSAGIRVLLKAYKNFAKLSLSGVNEDVGEVIAMTGLLDMLDQEGTENRT</sequence>
<dbReference type="Proteomes" id="UP000260812">
    <property type="component" value="Unassembled WGS sequence"/>
</dbReference>
<dbReference type="AlphaFoldDB" id="A0A3E3HW45"/>
<reference evidence="5 8" key="1">
    <citation type="submission" date="2018-08" db="EMBL/GenBank/DDBJ databases">
        <title>A genome reference for cultivated species of the human gut microbiota.</title>
        <authorList>
            <person name="Zou Y."/>
            <person name="Xue W."/>
            <person name="Luo G."/>
        </authorList>
    </citation>
    <scope>NUCLEOTIDE SEQUENCE [LARGE SCALE GENOMIC DNA]</scope>
    <source>
        <strain evidence="6 8">AF26-4BH</strain>
        <strain evidence="5">TF05-5AC</strain>
    </source>
</reference>
<proteinExistence type="inferred from homology"/>
<dbReference type="PROSITE" id="PS50801">
    <property type="entry name" value="STAS"/>
    <property type="match status" value="1"/>
</dbReference>
<name>A0A3E3HW45_9FIRM</name>
<dbReference type="GO" id="GO:0009088">
    <property type="term" value="P:threonine biosynthetic process"/>
    <property type="evidence" value="ECO:0007669"/>
    <property type="project" value="TreeGrafter"/>
</dbReference>
<comment type="caution">
    <text evidence="5">The sequence shown here is derived from an EMBL/GenBank/DDBJ whole genome shotgun (WGS) entry which is preliminary data.</text>
</comment>
<evidence type="ECO:0000313" key="5">
    <source>
        <dbReference type="EMBL" id="RGE56050.1"/>
    </source>
</evidence>
<dbReference type="EMBL" id="QVLU01000015">
    <property type="protein sequence ID" value="RGE70545.1"/>
    <property type="molecule type" value="Genomic_DNA"/>
</dbReference>
<comment type="similarity">
    <text evidence="2">Belongs to the pseudomonas-type ThrB family.</text>
</comment>
<dbReference type="NCBIfam" id="TIGR00377">
    <property type="entry name" value="ant_ant_sig"/>
    <property type="match status" value="1"/>
</dbReference>
<evidence type="ECO:0000313" key="7">
    <source>
        <dbReference type="Proteomes" id="UP000260812"/>
    </source>
</evidence>
<comment type="similarity">
    <text evidence="1 3">Belongs to the anti-sigma-factor antagonist family.</text>
</comment>
<evidence type="ECO:0000313" key="6">
    <source>
        <dbReference type="EMBL" id="RGE70545.1"/>
    </source>
</evidence>
<dbReference type="GO" id="GO:0004413">
    <property type="term" value="F:homoserine kinase activity"/>
    <property type="evidence" value="ECO:0007669"/>
    <property type="project" value="TreeGrafter"/>
</dbReference>
<evidence type="ECO:0000256" key="3">
    <source>
        <dbReference type="RuleBase" id="RU003749"/>
    </source>
</evidence>
<dbReference type="SUPFAM" id="SSF52091">
    <property type="entry name" value="SpoIIaa-like"/>
    <property type="match status" value="1"/>
</dbReference>
<dbReference type="PANTHER" id="PTHR21064">
    <property type="entry name" value="AMINOGLYCOSIDE PHOSPHOTRANSFERASE DOMAIN-CONTAINING PROTEIN-RELATED"/>
    <property type="match status" value="1"/>
</dbReference>
<accession>A0A3E3HW45</accession>
<dbReference type="SUPFAM" id="SSF56112">
    <property type="entry name" value="Protein kinase-like (PK-like)"/>
    <property type="match status" value="1"/>
</dbReference>
<dbReference type="InterPro" id="IPR003658">
    <property type="entry name" value="Anti-sigma_ant"/>
</dbReference>
<dbReference type="InterPro" id="IPR002645">
    <property type="entry name" value="STAS_dom"/>
</dbReference>
<evidence type="ECO:0000313" key="8">
    <source>
        <dbReference type="Proteomes" id="UP000261166"/>
    </source>
</evidence>
<gene>
    <name evidence="6" type="ORF">DWY69_16560</name>
    <name evidence="5" type="ORF">DXC51_26250</name>
</gene>
<dbReference type="Gene3D" id="3.90.1200.10">
    <property type="match status" value="1"/>
</dbReference>
<evidence type="ECO:0000256" key="1">
    <source>
        <dbReference type="ARBA" id="ARBA00009013"/>
    </source>
</evidence>
<evidence type="ECO:0000256" key="2">
    <source>
        <dbReference type="ARBA" id="ARBA00038240"/>
    </source>
</evidence>
<dbReference type="Gene3D" id="3.30.750.24">
    <property type="entry name" value="STAS domain"/>
    <property type="match status" value="1"/>
</dbReference>
<dbReference type="InterPro" id="IPR011009">
    <property type="entry name" value="Kinase-like_dom_sf"/>
</dbReference>
<dbReference type="Proteomes" id="UP000261166">
    <property type="component" value="Unassembled WGS sequence"/>
</dbReference>
<organism evidence="5 7">
    <name type="scientific">Eisenbergiella massiliensis</name>
    <dbReference type="NCBI Taxonomy" id="1720294"/>
    <lineage>
        <taxon>Bacteria</taxon>
        <taxon>Bacillati</taxon>
        <taxon>Bacillota</taxon>
        <taxon>Clostridia</taxon>
        <taxon>Lachnospirales</taxon>
        <taxon>Lachnospiraceae</taxon>
        <taxon>Eisenbergiella</taxon>
    </lineage>
</organism>
<dbReference type="RefSeq" id="WP_025490385.1">
    <property type="nucleotide sequence ID" value="NZ_CALBAU010000196.1"/>
</dbReference>
<keyword evidence="7" id="KW-1185">Reference proteome</keyword>
<dbReference type="Pfam" id="PF01636">
    <property type="entry name" value="APH"/>
    <property type="match status" value="1"/>
</dbReference>
<dbReference type="EMBL" id="QVLV01000031">
    <property type="protein sequence ID" value="RGE56050.1"/>
    <property type="molecule type" value="Genomic_DNA"/>
</dbReference>